<evidence type="ECO:0000256" key="1">
    <source>
        <dbReference type="SAM" id="MobiDB-lite"/>
    </source>
</evidence>
<name>A0A7E4W448_PANRE</name>
<reference evidence="3" key="2">
    <citation type="submission" date="2020-10" db="UniProtKB">
        <authorList>
            <consortium name="WormBaseParasite"/>
        </authorList>
    </citation>
    <scope>IDENTIFICATION</scope>
</reference>
<feature type="region of interest" description="Disordered" evidence="1">
    <location>
        <begin position="24"/>
        <end position="46"/>
    </location>
</feature>
<dbReference type="Proteomes" id="UP000492821">
    <property type="component" value="Unassembled WGS sequence"/>
</dbReference>
<protein>
    <submittedName>
        <fullName evidence="3">Uncharacterized protein</fullName>
    </submittedName>
</protein>
<dbReference type="WBParaSite" id="Pan_g6302.t1">
    <property type="protein sequence ID" value="Pan_g6302.t1"/>
    <property type="gene ID" value="Pan_g6302"/>
</dbReference>
<accession>A0A7E4W448</accession>
<keyword evidence="2" id="KW-1185">Reference proteome</keyword>
<proteinExistence type="predicted"/>
<sequence length="90" mass="10166">MMAEIREKPGLRRRRRTPLTCSNLAIARGRDRDNKDGRNEIASRKGGSYMEGVKLPTDCHPSTRSKAKTELLVVGDARRLGFYTIFVGCR</sequence>
<reference evidence="2" key="1">
    <citation type="journal article" date="2013" name="Genetics">
        <title>The draft genome and transcriptome of Panagrellus redivivus are shaped by the harsh demands of a free-living lifestyle.</title>
        <authorList>
            <person name="Srinivasan J."/>
            <person name="Dillman A.R."/>
            <person name="Macchietto M.G."/>
            <person name="Heikkinen L."/>
            <person name="Lakso M."/>
            <person name="Fracchia K.M."/>
            <person name="Antoshechkin I."/>
            <person name="Mortazavi A."/>
            <person name="Wong G."/>
            <person name="Sternberg P.W."/>
        </authorList>
    </citation>
    <scope>NUCLEOTIDE SEQUENCE [LARGE SCALE GENOMIC DNA]</scope>
    <source>
        <strain evidence="2">MT8872</strain>
    </source>
</reference>
<organism evidence="2 3">
    <name type="scientific">Panagrellus redivivus</name>
    <name type="common">Microworm</name>
    <dbReference type="NCBI Taxonomy" id="6233"/>
    <lineage>
        <taxon>Eukaryota</taxon>
        <taxon>Metazoa</taxon>
        <taxon>Ecdysozoa</taxon>
        <taxon>Nematoda</taxon>
        <taxon>Chromadorea</taxon>
        <taxon>Rhabditida</taxon>
        <taxon>Tylenchina</taxon>
        <taxon>Panagrolaimomorpha</taxon>
        <taxon>Panagrolaimoidea</taxon>
        <taxon>Panagrolaimidae</taxon>
        <taxon>Panagrellus</taxon>
    </lineage>
</organism>
<dbReference type="AlphaFoldDB" id="A0A7E4W448"/>
<feature type="compositionally biased region" description="Basic and acidic residues" evidence="1">
    <location>
        <begin position="28"/>
        <end position="43"/>
    </location>
</feature>
<evidence type="ECO:0000313" key="2">
    <source>
        <dbReference type="Proteomes" id="UP000492821"/>
    </source>
</evidence>
<evidence type="ECO:0000313" key="3">
    <source>
        <dbReference type="WBParaSite" id="Pan_g6302.t1"/>
    </source>
</evidence>